<comment type="caution">
    <text evidence="1">The sequence shown here is derived from an EMBL/GenBank/DDBJ whole genome shotgun (WGS) entry which is preliminary data.</text>
</comment>
<accession>A0ABT1XN10</accession>
<dbReference type="EMBL" id="JANKHH010000003">
    <property type="protein sequence ID" value="MCR2833038.1"/>
    <property type="molecule type" value="Genomic_DNA"/>
</dbReference>
<organism evidence="1 2">
    <name type="scientific">Parerythrobacter lacustris</name>
    <dbReference type="NCBI Taxonomy" id="2969984"/>
    <lineage>
        <taxon>Bacteria</taxon>
        <taxon>Pseudomonadati</taxon>
        <taxon>Pseudomonadota</taxon>
        <taxon>Alphaproteobacteria</taxon>
        <taxon>Sphingomonadales</taxon>
        <taxon>Erythrobacteraceae</taxon>
        <taxon>Parerythrobacter</taxon>
    </lineage>
</organism>
<dbReference type="Pfam" id="PF05593">
    <property type="entry name" value="RHS_repeat"/>
    <property type="match status" value="1"/>
</dbReference>
<evidence type="ECO:0000313" key="2">
    <source>
        <dbReference type="Proteomes" id="UP001206067"/>
    </source>
</evidence>
<dbReference type="NCBIfam" id="TIGR01643">
    <property type="entry name" value="YD_repeat_2x"/>
    <property type="match status" value="1"/>
</dbReference>
<dbReference type="Proteomes" id="UP001206067">
    <property type="component" value="Unassembled WGS sequence"/>
</dbReference>
<keyword evidence="2" id="KW-1185">Reference proteome</keyword>
<name>A0ABT1XN10_9SPHN</name>
<sequence>MSLDGPTLTVAPYHVEIPRFPAETDPNRHNVTVDYWGGSQTFECGSAACIPQYFFLYNTLQPQGTGYLFTDGHGVQIAFDSMKATINYPDGRVEEHHWTGTRRNSFGFLLKATGGVVKAVNQAVDFCDPAGTSACSTTAPTRSASLPTAFTNPLNITDAAGGVTKLRWVEKVAKESRPPIGDNGTVAGSLRNLSARYLLGVRFPGSATEDLTITYNSIDPLKDVHDDIRVASITRSGVTVNYENSVYWPFGMATEFIQPPSEGAGEGLTGNSAVDFLMAVTRGSNFNASNSGANPDCFIGDFDAEGHGTTYAACSGGSWQEVGGWDYYEPALGGSAWSEPSWPVLPEAPPDPQNPGMNSAVGSQIYELNISSRINGELVSESLTLKPYANRDMARRQIIFVKDGLGRKTTFLYNGQDEIAGAIFPEGNDIQTLFDGRGNVLGTKSSPKPNSSEGVIQTSFDYIADCTNVPLPRCNKPLTATDANGNVTEYTYNDRGQVLTETRPAPAPGAARPRVTNSYTLRTAYIKNSGGGAVAAGPPISLLTRTSSCRTLASCAGTTDEVVTEYDYGPTTGLNNLLLRGIAVTAENDQGQMETLRTCFRYNYFGEKIAETQPQAGMASCP</sequence>
<proteinExistence type="predicted"/>
<dbReference type="InterPro" id="IPR006530">
    <property type="entry name" value="YD"/>
</dbReference>
<protein>
    <recommendedName>
        <fullName evidence="3">RHS repeat protein</fullName>
    </recommendedName>
</protein>
<gene>
    <name evidence="1" type="ORF">NSO95_03700</name>
</gene>
<reference evidence="1 2" key="1">
    <citation type="submission" date="2022-08" db="EMBL/GenBank/DDBJ databases">
        <title>Polyphasic taxonomy analysis of Qipengyuania sp.RS5-5.</title>
        <authorList>
            <person name="Xamxidin M."/>
            <person name="Wu M."/>
        </authorList>
    </citation>
    <scope>NUCLEOTIDE SEQUENCE [LARGE SCALE GENOMIC DNA]</scope>
    <source>
        <strain evidence="1 2">RS5-5</strain>
    </source>
</reference>
<dbReference type="RefSeq" id="WP_257594808.1">
    <property type="nucleotide sequence ID" value="NZ_JANKHH010000003.1"/>
</dbReference>
<dbReference type="Gene3D" id="2.180.10.10">
    <property type="entry name" value="RHS repeat-associated core"/>
    <property type="match status" value="1"/>
</dbReference>
<evidence type="ECO:0008006" key="3">
    <source>
        <dbReference type="Google" id="ProtNLM"/>
    </source>
</evidence>
<dbReference type="InterPro" id="IPR031325">
    <property type="entry name" value="RHS_repeat"/>
</dbReference>
<evidence type="ECO:0000313" key="1">
    <source>
        <dbReference type="EMBL" id="MCR2833038.1"/>
    </source>
</evidence>